<evidence type="ECO:0000313" key="3">
    <source>
        <dbReference type="EMBL" id="TWF58267.1"/>
    </source>
</evidence>
<dbReference type="SUPFAM" id="SSF53756">
    <property type="entry name" value="UDP-Glycosyltransferase/glycogen phosphorylase"/>
    <property type="match status" value="1"/>
</dbReference>
<dbReference type="Proteomes" id="UP000320653">
    <property type="component" value="Unassembled WGS sequence"/>
</dbReference>
<organism evidence="3 4">
    <name type="scientific">Neorhizobium alkalisoli</name>
    <dbReference type="NCBI Taxonomy" id="528178"/>
    <lineage>
        <taxon>Bacteria</taxon>
        <taxon>Pseudomonadati</taxon>
        <taxon>Pseudomonadota</taxon>
        <taxon>Alphaproteobacteria</taxon>
        <taxon>Hyphomicrobiales</taxon>
        <taxon>Rhizobiaceae</taxon>
        <taxon>Rhizobium/Agrobacterium group</taxon>
        <taxon>Neorhizobium</taxon>
    </lineage>
</organism>
<evidence type="ECO:0000313" key="4">
    <source>
        <dbReference type="Proteomes" id="UP000320653"/>
    </source>
</evidence>
<comment type="caution">
    <text evidence="3">The sequence shown here is derived from an EMBL/GenBank/DDBJ whole genome shotgun (WGS) entry which is preliminary data.</text>
</comment>
<name>A0A561R6N2_9HYPH</name>
<dbReference type="PANTHER" id="PTHR45947">
    <property type="entry name" value="SULFOQUINOVOSYL TRANSFERASE SQD2"/>
    <property type="match status" value="1"/>
</dbReference>
<protein>
    <submittedName>
        <fullName evidence="3">Glycosyltransferase involved in cell wall biosynthesis</fullName>
    </submittedName>
</protein>
<dbReference type="InterPro" id="IPR028098">
    <property type="entry name" value="Glyco_trans_4-like_N"/>
</dbReference>
<sequence>MSERKLRVLSIAHTAVSRSAGRLRYHPFKSYADLDVHLVVPQRFRQFGRTLEADPGDDEGITVHVLPIILDSAGPMTWYLHIYPGLSKLISALKPDVIHLWEEPWSAVASQACLLKKHAALVLEVDQNILKRLPPPFEFMRRKVLQHCDHILSRSSDATAVIRANGYTGPVSPIGYGVDQETFHPVEASEPRIVGAPLALGYVGRLVEEKGIQDALDAMVRMGHPAMLHIIGEGPYEPAIRSQIDRLGLGERVSIRGWDKPAAVADFMRGLDALLLLTHTTPAVKEQFGRVIIEAQNCGTPVIGADSGAIPDVVGEGGWIIPQHDPAALAELVDRLAEDRAEIDTKRKLAMENVQARFTYGAIAEQLATAWKAAYIARDIKRGAI</sequence>
<dbReference type="GO" id="GO:0016757">
    <property type="term" value="F:glycosyltransferase activity"/>
    <property type="evidence" value="ECO:0007669"/>
    <property type="project" value="InterPro"/>
</dbReference>
<feature type="domain" description="Glycosyltransferase subfamily 4-like N-terminal" evidence="2">
    <location>
        <begin position="35"/>
        <end position="181"/>
    </location>
</feature>
<evidence type="ECO:0000259" key="1">
    <source>
        <dbReference type="Pfam" id="PF00534"/>
    </source>
</evidence>
<dbReference type="EMBL" id="VIWP01000001">
    <property type="protein sequence ID" value="TWF58267.1"/>
    <property type="molecule type" value="Genomic_DNA"/>
</dbReference>
<dbReference type="RefSeq" id="WP_145631150.1">
    <property type="nucleotide sequence ID" value="NZ_VIWP01000001.1"/>
</dbReference>
<dbReference type="InterPro" id="IPR050194">
    <property type="entry name" value="Glycosyltransferase_grp1"/>
</dbReference>
<reference evidence="3 4" key="1">
    <citation type="submission" date="2019-06" db="EMBL/GenBank/DDBJ databases">
        <title>Sorghum-associated microbial communities from plants grown in Nebraska, USA.</title>
        <authorList>
            <person name="Schachtman D."/>
        </authorList>
    </citation>
    <scope>NUCLEOTIDE SEQUENCE [LARGE SCALE GENOMIC DNA]</scope>
    <source>
        <strain evidence="3 4">1225</strain>
    </source>
</reference>
<dbReference type="InterPro" id="IPR001296">
    <property type="entry name" value="Glyco_trans_1"/>
</dbReference>
<dbReference type="OrthoDB" id="9807414at2"/>
<dbReference type="AlphaFoldDB" id="A0A561R6N2"/>
<evidence type="ECO:0000259" key="2">
    <source>
        <dbReference type="Pfam" id="PF13439"/>
    </source>
</evidence>
<feature type="domain" description="Glycosyl transferase family 1" evidence="1">
    <location>
        <begin position="199"/>
        <end position="344"/>
    </location>
</feature>
<keyword evidence="3" id="KW-0808">Transferase</keyword>
<dbReference type="CDD" id="cd03801">
    <property type="entry name" value="GT4_PimA-like"/>
    <property type="match status" value="1"/>
</dbReference>
<dbReference type="PANTHER" id="PTHR45947:SF3">
    <property type="entry name" value="SULFOQUINOVOSYL TRANSFERASE SQD2"/>
    <property type="match status" value="1"/>
</dbReference>
<gene>
    <name evidence="3" type="ORF">FHW37_10171</name>
</gene>
<dbReference type="Gene3D" id="3.40.50.2000">
    <property type="entry name" value="Glycogen Phosphorylase B"/>
    <property type="match status" value="2"/>
</dbReference>
<dbReference type="Pfam" id="PF13439">
    <property type="entry name" value="Glyco_transf_4"/>
    <property type="match status" value="1"/>
</dbReference>
<proteinExistence type="predicted"/>
<keyword evidence="4" id="KW-1185">Reference proteome</keyword>
<accession>A0A561R6N2</accession>
<dbReference type="Pfam" id="PF00534">
    <property type="entry name" value="Glycos_transf_1"/>
    <property type="match status" value="1"/>
</dbReference>